<dbReference type="GO" id="GO:0032259">
    <property type="term" value="P:methylation"/>
    <property type="evidence" value="ECO:0007669"/>
    <property type="project" value="UniProtKB-KW"/>
</dbReference>
<name>A0AAD0JPL5_9ACTN</name>
<dbReference type="InterPro" id="IPR001537">
    <property type="entry name" value="SpoU_MeTrfase"/>
</dbReference>
<dbReference type="InterPro" id="IPR053888">
    <property type="entry name" value="MRM3-like_sub_bind"/>
</dbReference>
<dbReference type="CDD" id="cd18095">
    <property type="entry name" value="SpoU-like_rRNA-MTase"/>
    <property type="match status" value="1"/>
</dbReference>
<dbReference type="Gene3D" id="3.40.1280.10">
    <property type="match status" value="1"/>
</dbReference>
<dbReference type="InterPro" id="IPR029028">
    <property type="entry name" value="Alpha/beta_knot_MTases"/>
</dbReference>
<feature type="domain" description="RNA 2-O ribose methyltransferase substrate binding" evidence="5">
    <location>
        <begin position="44"/>
        <end position="117"/>
    </location>
</feature>
<evidence type="ECO:0000256" key="3">
    <source>
        <dbReference type="ARBA" id="ARBA00022679"/>
    </source>
</evidence>
<dbReference type="Proteomes" id="UP000244903">
    <property type="component" value="Chromosome"/>
</dbReference>
<dbReference type="AlphaFoldDB" id="A0AAD0JPL5"/>
<protein>
    <submittedName>
        <fullName evidence="6">RNA methyltransferase</fullName>
    </submittedName>
</protein>
<dbReference type="Pfam" id="PF00588">
    <property type="entry name" value="SpoU_methylase"/>
    <property type="match status" value="1"/>
</dbReference>
<dbReference type="GO" id="GO:0005737">
    <property type="term" value="C:cytoplasm"/>
    <property type="evidence" value="ECO:0007669"/>
    <property type="project" value="UniProtKB-ARBA"/>
</dbReference>
<feature type="region of interest" description="Disordered" evidence="4">
    <location>
        <begin position="1"/>
        <end position="26"/>
    </location>
</feature>
<dbReference type="SUPFAM" id="SSF75217">
    <property type="entry name" value="alpha/beta knot"/>
    <property type="match status" value="1"/>
</dbReference>
<dbReference type="PANTHER" id="PTHR43191:SF2">
    <property type="entry name" value="RRNA METHYLTRANSFERASE 3, MITOCHONDRIAL"/>
    <property type="match status" value="1"/>
</dbReference>
<evidence type="ECO:0000313" key="7">
    <source>
        <dbReference type="Proteomes" id="UP000244903"/>
    </source>
</evidence>
<dbReference type="InterPro" id="IPR029026">
    <property type="entry name" value="tRNA_m1G_MTases_N"/>
</dbReference>
<dbReference type="GO" id="GO:0003723">
    <property type="term" value="F:RNA binding"/>
    <property type="evidence" value="ECO:0007669"/>
    <property type="project" value="InterPro"/>
</dbReference>
<sequence length="280" mass="28781">MTHSTLPEEGTGRPADPFTERTPRVVSASKLHRAAARRKAGRFLAEGANSVEAALASGAAVEVFCGQDSLERFAALVTTASAAGVTVSVVTDRAVRSLSDTVSPTGIVALCRSVVRDPGEPVEGVPRLVAVGQALAEPGNVGTLVRVSDALGADAVWLTEGGVDPENTKAVRASAGSLFHLPVVRGISESGLVGRAHRLGLQVAVATGDGEVDVERADDVLSRPTAWVFGNEAHGVPDELAAAADIRVRIHIRGRAESLNIVTAASICLHTSARLQAGAS</sequence>
<dbReference type="GO" id="GO:0008173">
    <property type="term" value="F:RNA methyltransferase activity"/>
    <property type="evidence" value="ECO:0007669"/>
    <property type="project" value="InterPro"/>
</dbReference>
<dbReference type="GO" id="GO:0006396">
    <property type="term" value="P:RNA processing"/>
    <property type="evidence" value="ECO:0007669"/>
    <property type="project" value="InterPro"/>
</dbReference>
<dbReference type="SUPFAM" id="SSF55315">
    <property type="entry name" value="L30e-like"/>
    <property type="match status" value="1"/>
</dbReference>
<dbReference type="KEGG" id="dpc:A6048_07055"/>
<organism evidence="6 7">
    <name type="scientific">Dietzia psychralcaliphila</name>
    <dbReference type="NCBI Taxonomy" id="139021"/>
    <lineage>
        <taxon>Bacteria</taxon>
        <taxon>Bacillati</taxon>
        <taxon>Actinomycetota</taxon>
        <taxon>Actinomycetes</taxon>
        <taxon>Mycobacteriales</taxon>
        <taxon>Dietziaceae</taxon>
        <taxon>Dietzia</taxon>
    </lineage>
</organism>
<evidence type="ECO:0000313" key="6">
    <source>
        <dbReference type="EMBL" id="AWH95287.1"/>
    </source>
</evidence>
<evidence type="ECO:0000256" key="2">
    <source>
        <dbReference type="ARBA" id="ARBA00022603"/>
    </source>
</evidence>
<comment type="similarity">
    <text evidence="1">Belongs to the class IV-like SAM-binding methyltransferase superfamily. RNA methyltransferase TrmH family.</text>
</comment>
<keyword evidence="2 6" id="KW-0489">Methyltransferase</keyword>
<dbReference type="Pfam" id="PF22435">
    <property type="entry name" value="MRM3-like_sub_bind"/>
    <property type="match status" value="1"/>
</dbReference>
<dbReference type="InterPro" id="IPR013123">
    <property type="entry name" value="SpoU_subst-bd"/>
</dbReference>
<keyword evidence="7" id="KW-1185">Reference proteome</keyword>
<evidence type="ECO:0000256" key="1">
    <source>
        <dbReference type="ARBA" id="ARBA00007228"/>
    </source>
</evidence>
<reference evidence="6 7" key="1">
    <citation type="submission" date="2016-04" db="EMBL/GenBank/DDBJ databases">
        <title>Complete genome sequence of the haloalkaliphilic hydrocarbon-degrading bacterium Dietzia psychralcaliphila ILA-1T, isolated from a drain of a fish product-processing plant.</title>
        <authorList>
            <person name="Zhao J."/>
            <person name="Hu B."/>
            <person name="Geng S."/>
            <person name="Nie Y."/>
            <person name="Tang Y."/>
        </authorList>
    </citation>
    <scope>NUCLEOTIDE SEQUENCE [LARGE SCALE GENOMIC DNA]</scope>
    <source>
        <strain evidence="6 7">ILA-1</strain>
    </source>
</reference>
<dbReference type="PANTHER" id="PTHR43191">
    <property type="entry name" value="RRNA METHYLTRANSFERASE 3"/>
    <property type="match status" value="1"/>
</dbReference>
<dbReference type="Gene3D" id="3.30.1330.30">
    <property type="match status" value="1"/>
</dbReference>
<evidence type="ECO:0000259" key="5">
    <source>
        <dbReference type="SMART" id="SM00967"/>
    </source>
</evidence>
<dbReference type="SMART" id="SM00967">
    <property type="entry name" value="SpoU_sub_bind"/>
    <property type="match status" value="1"/>
</dbReference>
<dbReference type="EMBL" id="CP015453">
    <property type="protein sequence ID" value="AWH95287.1"/>
    <property type="molecule type" value="Genomic_DNA"/>
</dbReference>
<proteinExistence type="inferred from homology"/>
<accession>A0AAD0JPL5</accession>
<dbReference type="RefSeq" id="WP_107748418.1">
    <property type="nucleotide sequence ID" value="NZ_CP015453.1"/>
</dbReference>
<dbReference type="InterPro" id="IPR051259">
    <property type="entry name" value="rRNA_Methyltransferase"/>
</dbReference>
<keyword evidence="3" id="KW-0808">Transferase</keyword>
<evidence type="ECO:0000256" key="4">
    <source>
        <dbReference type="SAM" id="MobiDB-lite"/>
    </source>
</evidence>
<dbReference type="InterPro" id="IPR029064">
    <property type="entry name" value="Ribosomal_eL30-like_sf"/>
</dbReference>
<gene>
    <name evidence="6" type="ORF">A6048_07055</name>
</gene>